<dbReference type="NCBIfam" id="TIGR00713">
    <property type="entry name" value="hemL"/>
    <property type="match status" value="1"/>
</dbReference>
<keyword evidence="6 7" id="KW-0627">Porphyrin biosynthesis</keyword>
<dbReference type="Proteomes" id="UP001254759">
    <property type="component" value="Unassembled WGS sequence"/>
</dbReference>
<gene>
    <name evidence="7" type="primary">hemL</name>
    <name evidence="8" type="ORF">J2W94_003181</name>
</gene>
<dbReference type="NCBIfam" id="NF000818">
    <property type="entry name" value="PRK00062.1"/>
    <property type="match status" value="1"/>
</dbReference>
<comment type="caution">
    <text evidence="8">The sequence shown here is derived from an EMBL/GenBank/DDBJ whole genome shotgun (WGS) entry which is preliminary data.</text>
</comment>
<evidence type="ECO:0000256" key="2">
    <source>
        <dbReference type="ARBA" id="ARBA00004819"/>
    </source>
</evidence>
<evidence type="ECO:0000256" key="3">
    <source>
        <dbReference type="ARBA" id="ARBA00008981"/>
    </source>
</evidence>
<evidence type="ECO:0000256" key="7">
    <source>
        <dbReference type="HAMAP-Rule" id="MF_00375"/>
    </source>
</evidence>
<dbReference type="GO" id="GO:0042286">
    <property type="term" value="F:glutamate-1-semialdehyde 2,1-aminomutase activity"/>
    <property type="evidence" value="ECO:0007669"/>
    <property type="project" value="UniProtKB-EC"/>
</dbReference>
<organism evidence="8 9">
    <name type="scientific">Pseudoxanthomonas sacheonensis</name>
    <dbReference type="NCBI Taxonomy" id="443615"/>
    <lineage>
        <taxon>Bacteria</taxon>
        <taxon>Pseudomonadati</taxon>
        <taxon>Pseudomonadota</taxon>
        <taxon>Gammaproteobacteria</taxon>
        <taxon>Lysobacterales</taxon>
        <taxon>Lysobacteraceae</taxon>
        <taxon>Pseudoxanthomonas</taxon>
    </lineage>
</organism>
<evidence type="ECO:0000313" key="9">
    <source>
        <dbReference type="Proteomes" id="UP001254759"/>
    </source>
</evidence>
<keyword evidence="5 7" id="KW-0413">Isomerase</keyword>
<feature type="modified residue" description="N6-(pyridoxal phosphate)lysine" evidence="7">
    <location>
        <position position="267"/>
    </location>
</feature>
<dbReference type="InterPro" id="IPR049704">
    <property type="entry name" value="Aminotrans_3_PPA_site"/>
</dbReference>
<evidence type="ECO:0000256" key="6">
    <source>
        <dbReference type="ARBA" id="ARBA00023244"/>
    </source>
</evidence>
<dbReference type="InterPro" id="IPR004639">
    <property type="entry name" value="4pyrrol_synth_GluAld_NH2Trfase"/>
</dbReference>
<dbReference type="PROSITE" id="PS00600">
    <property type="entry name" value="AA_TRANSFER_CLASS_3"/>
    <property type="match status" value="1"/>
</dbReference>
<comment type="cofactor">
    <cofactor evidence="1 7">
        <name>pyridoxal 5'-phosphate</name>
        <dbReference type="ChEBI" id="CHEBI:597326"/>
    </cofactor>
</comment>
<keyword evidence="9" id="KW-1185">Reference proteome</keyword>
<dbReference type="InterPro" id="IPR015424">
    <property type="entry name" value="PyrdxlP-dep_Trfase"/>
</dbReference>
<dbReference type="PANTHER" id="PTHR43713">
    <property type="entry name" value="GLUTAMATE-1-SEMIALDEHYDE 2,1-AMINOMUTASE"/>
    <property type="match status" value="1"/>
</dbReference>
<reference evidence="8 9" key="1">
    <citation type="submission" date="2023-07" db="EMBL/GenBank/DDBJ databases">
        <title>Sorghum-associated microbial communities from plants grown in Nebraska, USA.</title>
        <authorList>
            <person name="Schachtman D."/>
        </authorList>
    </citation>
    <scope>NUCLEOTIDE SEQUENCE [LARGE SCALE GENOMIC DNA]</scope>
    <source>
        <strain evidence="8 9">BE107</strain>
    </source>
</reference>
<dbReference type="Gene3D" id="3.90.1150.10">
    <property type="entry name" value="Aspartate Aminotransferase, domain 1"/>
    <property type="match status" value="1"/>
</dbReference>
<comment type="subcellular location">
    <subcellularLocation>
        <location evidence="7">Cytoplasm</location>
    </subcellularLocation>
</comment>
<dbReference type="CDD" id="cd00610">
    <property type="entry name" value="OAT_like"/>
    <property type="match status" value="1"/>
</dbReference>
<comment type="subunit">
    <text evidence="7">Homodimer.</text>
</comment>
<sequence>MNHEKSHALFARAQELLPGGVNSPVRAFKSVGGEPFFVQRADGPYLFDVDGNRYIDYVGSWGPMVVGHNHPQVRDAVQRAIQDGLSFGAPCPAEVTMAETLTRLVPSCEMVRMVNSGTEATLSAIRLARGATGRMRIVKFEGCYHGHGDSFLVKAGSGMLTLGVPTSPGVPKALADLTLTLSYNDFDGATELFDSLGGEIACVIVEPVVGNANCLPPREGYLQHLRELCSKHGALLIFDEVMTGFRVALGGAQAHYGIAPDLTTFGKIIGGGMPVGAYGGRRDLMTQIAPSGPIYQAGTLSGNPVAMAAGLAMLELVQAPGFHDSLSAATHALCDGLEAAAREAGVAVTTNRVGGMFGLFFTTEKVDTYAQAIACDTAAFNRFFHAMLERGVYLAPSAYEAGFMSSAHDEAIIAQTVAAAREAFKAVRAG</sequence>
<name>A0ABU1RVS1_9GAMM</name>
<evidence type="ECO:0000313" key="8">
    <source>
        <dbReference type="EMBL" id="MDR6842876.1"/>
    </source>
</evidence>
<dbReference type="EC" id="5.4.3.8" evidence="7"/>
<protein>
    <recommendedName>
        <fullName evidence="7">Glutamate-1-semialdehyde 2,1-aminomutase</fullName>
        <shortName evidence="7">GSA</shortName>
        <ecNumber evidence="7">5.4.3.8</ecNumber>
    </recommendedName>
    <alternativeName>
        <fullName evidence="7">Glutamate-1-semialdehyde aminotransferase</fullName>
        <shortName evidence="7">GSA-AT</shortName>
    </alternativeName>
</protein>
<evidence type="ECO:0000256" key="1">
    <source>
        <dbReference type="ARBA" id="ARBA00001933"/>
    </source>
</evidence>
<dbReference type="SUPFAM" id="SSF53383">
    <property type="entry name" value="PLP-dependent transferases"/>
    <property type="match status" value="1"/>
</dbReference>
<comment type="catalytic activity">
    <reaction evidence="7">
        <text>(S)-4-amino-5-oxopentanoate = 5-aminolevulinate</text>
        <dbReference type="Rhea" id="RHEA:14265"/>
        <dbReference type="ChEBI" id="CHEBI:57501"/>
        <dbReference type="ChEBI" id="CHEBI:356416"/>
        <dbReference type="EC" id="5.4.3.8"/>
    </reaction>
</comment>
<dbReference type="PANTHER" id="PTHR43713:SF3">
    <property type="entry name" value="GLUTAMATE-1-SEMIALDEHYDE 2,1-AMINOMUTASE 1, CHLOROPLASTIC-RELATED"/>
    <property type="match status" value="1"/>
</dbReference>
<dbReference type="EMBL" id="JAVDTT010000004">
    <property type="protein sequence ID" value="MDR6842876.1"/>
    <property type="molecule type" value="Genomic_DNA"/>
</dbReference>
<dbReference type="InterPro" id="IPR015422">
    <property type="entry name" value="PyrdxlP-dep_Trfase_small"/>
</dbReference>
<proteinExistence type="inferred from homology"/>
<accession>A0ABU1RVS1</accession>
<comment type="pathway">
    <text evidence="2">Porphyrin-containing compound metabolism; protoporphyrin-IX biosynthesis; 5-aminolevulinate from L-glutamyl-tRNA(Glu): step 2/2.</text>
</comment>
<comment type="similarity">
    <text evidence="3 7">Belongs to the class-III pyridoxal-phosphate-dependent aminotransferase family. HemL subfamily.</text>
</comment>
<evidence type="ECO:0000256" key="4">
    <source>
        <dbReference type="ARBA" id="ARBA00022898"/>
    </source>
</evidence>
<dbReference type="Pfam" id="PF00202">
    <property type="entry name" value="Aminotran_3"/>
    <property type="match status" value="1"/>
</dbReference>
<evidence type="ECO:0000256" key="5">
    <source>
        <dbReference type="ARBA" id="ARBA00023235"/>
    </source>
</evidence>
<dbReference type="HAMAP" id="MF_00375">
    <property type="entry name" value="HemL_aminotrans_3"/>
    <property type="match status" value="1"/>
</dbReference>
<dbReference type="RefSeq" id="WP_310095526.1">
    <property type="nucleotide sequence ID" value="NZ_JAVDTT010000004.1"/>
</dbReference>
<dbReference type="InterPro" id="IPR005814">
    <property type="entry name" value="Aminotrans_3"/>
</dbReference>
<keyword evidence="4 7" id="KW-0663">Pyridoxal phosphate</keyword>
<dbReference type="Gene3D" id="3.40.640.10">
    <property type="entry name" value="Type I PLP-dependent aspartate aminotransferase-like (Major domain)"/>
    <property type="match status" value="1"/>
</dbReference>
<dbReference type="InterPro" id="IPR015421">
    <property type="entry name" value="PyrdxlP-dep_Trfase_major"/>
</dbReference>
<keyword evidence="7" id="KW-0963">Cytoplasm</keyword>